<evidence type="ECO:0000259" key="3">
    <source>
        <dbReference type="Pfam" id="PF11893"/>
    </source>
</evidence>
<proteinExistence type="predicted"/>
<dbReference type="CDD" id="cd16148">
    <property type="entry name" value="sulfatase_like"/>
    <property type="match status" value="1"/>
</dbReference>
<dbReference type="EMBL" id="MSCJ01000001">
    <property type="protein sequence ID" value="PQJ66391.1"/>
    <property type="molecule type" value="Genomic_DNA"/>
</dbReference>
<dbReference type="InterPro" id="IPR052701">
    <property type="entry name" value="GAG_Ulvan_Degrading_Sulfatases"/>
</dbReference>
<gene>
    <name evidence="4" type="ORF">BTO08_02610</name>
</gene>
<dbReference type="InterPro" id="IPR000917">
    <property type="entry name" value="Sulfatase_N"/>
</dbReference>
<dbReference type="Gene3D" id="3.40.720.10">
    <property type="entry name" value="Alkaline Phosphatase, subunit A"/>
    <property type="match status" value="1"/>
</dbReference>
<keyword evidence="4" id="KW-0378">Hydrolase</keyword>
<evidence type="ECO:0000256" key="1">
    <source>
        <dbReference type="SAM" id="Phobius"/>
    </source>
</evidence>
<name>A0A2S7VWD0_PHOAN</name>
<dbReference type="GO" id="GO:0016787">
    <property type="term" value="F:hydrolase activity"/>
    <property type="evidence" value="ECO:0007669"/>
    <property type="project" value="UniProtKB-KW"/>
</dbReference>
<feature type="domain" description="Inner membrane protein YejM N-terminal" evidence="3">
    <location>
        <begin position="6"/>
        <end position="252"/>
    </location>
</feature>
<evidence type="ECO:0000259" key="2">
    <source>
        <dbReference type="Pfam" id="PF00884"/>
    </source>
</evidence>
<protein>
    <submittedName>
        <fullName evidence="4">Hydrolase</fullName>
    </submittedName>
</protein>
<evidence type="ECO:0000313" key="4">
    <source>
        <dbReference type="EMBL" id="PQJ66391.1"/>
    </source>
</evidence>
<feature type="transmembrane region" description="Helical" evidence="1">
    <location>
        <begin position="21"/>
        <end position="39"/>
    </location>
</feature>
<dbReference type="SUPFAM" id="SSF53649">
    <property type="entry name" value="Alkaline phosphatase-like"/>
    <property type="match status" value="1"/>
</dbReference>
<reference evidence="4 5" key="1">
    <citation type="submission" date="2016-12" db="EMBL/GenBank/DDBJ databases">
        <title>Diversity of luminous bacteria.</title>
        <authorList>
            <person name="Yoshizawa S."/>
            <person name="Kogure K."/>
        </authorList>
    </citation>
    <scope>NUCLEOTIDE SEQUENCE [LARGE SCALE GENOMIC DNA]</scope>
    <source>
        <strain evidence="4 5">LC1-200</strain>
    </source>
</reference>
<dbReference type="PIRSF" id="PIRSF004950">
    <property type="entry name" value="Mmb_sulf_HI0842"/>
    <property type="match status" value="1"/>
</dbReference>
<dbReference type="InterPro" id="IPR017850">
    <property type="entry name" value="Alkaline_phosphatase_core_sf"/>
</dbReference>
<dbReference type="Pfam" id="PF11893">
    <property type="entry name" value="DUF3413"/>
    <property type="match status" value="1"/>
</dbReference>
<comment type="caution">
    <text evidence="4">The sequence shown here is derived from an EMBL/GenBank/DDBJ whole genome shotgun (WGS) entry which is preliminary data.</text>
</comment>
<dbReference type="PANTHER" id="PTHR43751">
    <property type="entry name" value="SULFATASE"/>
    <property type="match status" value="1"/>
</dbReference>
<dbReference type="InterPro" id="IPR012159">
    <property type="entry name" value="YejM-like"/>
</dbReference>
<feature type="transmembrane region" description="Helical" evidence="1">
    <location>
        <begin position="51"/>
        <end position="76"/>
    </location>
</feature>
<feature type="transmembrane region" description="Helical" evidence="1">
    <location>
        <begin position="88"/>
        <end position="108"/>
    </location>
</feature>
<accession>A0A2S7VWD0</accession>
<keyword evidence="1" id="KW-0812">Transmembrane</keyword>
<sequence length="627" mass="71613">MVASGNTYKEKVSQLISWGHWFSFFNIIAAMLLGTRYITHSDWPATLIGQLYLLLSWVGHFGFLVFGIYILIIFPASFLIPSQRLMRLFGVLVSTVGLTALLLDTYAYQTVDLHLSPLVWDLLLSGDKTELNASWQYLFVVVPVIFLFELMCSEWVWRKLRKLTRKHVGGPIALVFGVCFLGSHLIYIWADANLYRPVTMQRSNFPFSYPMTAKTFMEKHGLLDRQEYTKRRAEQGVQNSEFVRYPISKLSFNDQGTDQNLMIIMVDSLRSDMLTSTVMPNLTAFAQNNLNFTNNYSSSNSDSTGVFGLLYGLPSGYINSIRAEKKSPVLLNTLQDRDYQFGLFSGENFDLPIYREAIFANTKLAVTDSRHSHDIESDSHAIKDWDHWLSKQKQNKPWFSLLELTSVQQFKEGEHYKPRFTPSLGSNAINEKGVDSTLLLKNSYRNAAYHIDEMLGRVFAQLEAKGDMANTIVVIASNHGTEFNETGNNTWGSGSNYSRYQIKVPLIIHWPDRPAQEVTRLTSNLDLVPTLMESLLNVASASSNYSSGVSLFDNNNNRRWLLAGDDSDIVVVENKQTTVVDKYGNYNVYDKNYQLEDEGKPKLSTLMQVMNELKRFYEPNRYQDNDK</sequence>
<dbReference type="OrthoDB" id="236686at2"/>
<dbReference type="AlphaFoldDB" id="A0A2S7VWD0"/>
<dbReference type="PANTHER" id="PTHR43751:SF3">
    <property type="entry name" value="SULFATASE N-TERMINAL DOMAIN-CONTAINING PROTEIN"/>
    <property type="match status" value="1"/>
</dbReference>
<dbReference type="InterPro" id="IPR024588">
    <property type="entry name" value="YejM_N"/>
</dbReference>
<evidence type="ECO:0000313" key="5">
    <source>
        <dbReference type="Proteomes" id="UP000238730"/>
    </source>
</evidence>
<dbReference type="Proteomes" id="UP000238730">
    <property type="component" value="Unassembled WGS sequence"/>
</dbReference>
<feature type="domain" description="Sulfatase N-terminal" evidence="2">
    <location>
        <begin position="259"/>
        <end position="533"/>
    </location>
</feature>
<organism evidence="4 5">
    <name type="scientific">Photobacterium angustum</name>
    <dbReference type="NCBI Taxonomy" id="661"/>
    <lineage>
        <taxon>Bacteria</taxon>
        <taxon>Pseudomonadati</taxon>
        <taxon>Pseudomonadota</taxon>
        <taxon>Gammaproteobacteria</taxon>
        <taxon>Vibrionales</taxon>
        <taxon>Vibrionaceae</taxon>
        <taxon>Photobacterium</taxon>
    </lineage>
</organism>
<feature type="transmembrane region" description="Helical" evidence="1">
    <location>
        <begin position="168"/>
        <end position="190"/>
    </location>
</feature>
<keyword evidence="1" id="KW-1133">Transmembrane helix</keyword>
<dbReference type="RefSeq" id="WP_105059775.1">
    <property type="nucleotide sequence ID" value="NZ_MSCJ01000001.1"/>
</dbReference>
<feature type="transmembrane region" description="Helical" evidence="1">
    <location>
        <begin position="135"/>
        <end position="156"/>
    </location>
</feature>
<keyword evidence="1" id="KW-0472">Membrane</keyword>
<dbReference type="Pfam" id="PF00884">
    <property type="entry name" value="Sulfatase"/>
    <property type="match status" value="1"/>
</dbReference>